<evidence type="ECO:0000259" key="1">
    <source>
        <dbReference type="PROSITE" id="PS50011"/>
    </source>
</evidence>
<dbReference type="Gene3D" id="1.10.510.10">
    <property type="entry name" value="Transferase(Phosphotransferase) domain 1"/>
    <property type="match status" value="1"/>
</dbReference>
<evidence type="ECO:0000313" key="2">
    <source>
        <dbReference type="EMBL" id="SFB19160.1"/>
    </source>
</evidence>
<dbReference type="InterPro" id="IPR000719">
    <property type="entry name" value="Prot_kinase_dom"/>
</dbReference>
<gene>
    <name evidence="2" type="ORF">SAMN05216249_11254</name>
</gene>
<dbReference type="GO" id="GO:0005524">
    <property type="term" value="F:ATP binding"/>
    <property type="evidence" value="ECO:0007669"/>
    <property type="project" value="InterPro"/>
</dbReference>
<dbReference type="Proteomes" id="UP000198838">
    <property type="component" value="Unassembled WGS sequence"/>
</dbReference>
<reference evidence="2 3" key="1">
    <citation type="submission" date="2016-10" db="EMBL/GenBank/DDBJ databases">
        <authorList>
            <person name="de Groot N.N."/>
        </authorList>
    </citation>
    <scope>NUCLEOTIDE SEQUENCE [LARGE SCALE GENOMIC DNA]</scope>
    <source>
        <strain evidence="2 3">DSM 5522</strain>
    </source>
</reference>
<dbReference type="InterPro" id="IPR011009">
    <property type="entry name" value="Kinase-like_dom_sf"/>
</dbReference>
<keyword evidence="2" id="KW-0808">Transferase</keyword>
<dbReference type="SUPFAM" id="SSF56112">
    <property type="entry name" value="Protein kinase-like (PK-like)"/>
    <property type="match status" value="1"/>
</dbReference>
<dbReference type="PROSITE" id="PS50011">
    <property type="entry name" value="PROTEIN_KINASE_DOM"/>
    <property type="match status" value="1"/>
</dbReference>
<dbReference type="EMBL" id="FOJY01000012">
    <property type="protein sequence ID" value="SFB19160.1"/>
    <property type="molecule type" value="Genomic_DNA"/>
</dbReference>
<organism evidence="2 3">
    <name type="scientific">Acetitomaculum ruminis DSM 5522</name>
    <dbReference type="NCBI Taxonomy" id="1120918"/>
    <lineage>
        <taxon>Bacteria</taxon>
        <taxon>Bacillati</taxon>
        <taxon>Bacillota</taxon>
        <taxon>Clostridia</taxon>
        <taxon>Lachnospirales</taxon>
        <taxon>Lachnospiraceae</taxon>
        <taxon>Acetitomaculum</taxon>
    </lineage>
</organism>
<dbReference type="PROSITE" id="PS00109">
    <property type="entry name" value="PROTEIN_KINASE_TYR"/>
    <property type="match status" value="1"/>
</dbReference>
<dbReference type="AlphaFoldDB" id="A0A1I0Z3H6"/>
<dbReference type="OrthoDB" id="9788659at2"/>
<proteinExistence type="predicted"/>
<dbReference type="RefSeq" id="WP_092872894.1">
    <property type="nucleotide sequence ID" value="NZ_FOJY01000012.1"/>
</dbReference>
<protein>
    <submittedName>
        <fullName evidence="2">Protein kinase domain-containing protein</fullName>
    </submittedName>
</protein>
<dbReference type="InterPro" id="IPR008266">
    <property type="entry name" value="Tyr_kinase_AS"/>
</dbReference>
<evidence type="ECO:0000313" key="3">
    <source>
        <dbReference type="Proteomes" id="UP000198838"/>
    </source>
</evidence>
<name>A0A1I0Z3H6_9FIRM</name>
<accession>A0A1I0Z3H6</accession>
<dbReference type="GO" id="GO:0004672">
    <property type="term" value="F:protein kinase activity"/>
    <property type="evidence" value="ECO:0007669"/>
    <property type="project" value="InterPro"/>
</dbReference>
<feature type="domain" description="Protein kinase" evidence="1">
    <location>
        <begin position="193"/>
        <end position="436"/>
    </location>
</feature>
<keyword evidence="2" id="KW-0418">Kinase</keyword>
<dbReference type="STRING" id="1120918.SAMN05216249_11254"/>
<keyword evidence="3" id="KW-1185">Reference proteome</keyword>
<sequence>MLSEQIVKQILSNSNTSIILENESIDPVDIFIFTDDIKELKKNFCTLKDYKIFENNGKRKFISFISFSKAGLISWKKYLLIGAEEKASGVYKLDRNKENMLWLYYLFIYANRDTILTNNILNYLKEQLQCDFDGVVKFFKKSIHKNHLKIQLCRSYKYFDIMKSEMAMVHRYIAITKKYVSRFVYRVYYTYAFKKAFLFGNYSLDSYVNILKSKNVLSQKWDIMSSQQNTSTACCYIKTYEKDGNYFLKGNEIEIFNSIKNEIEVQKTLSMREKDNSWFLKMTDYSEDYEWIKYPYLEGMTLKDYSDSRELKKEEITKLGKYLVFMIDKLNANKIIHNDLRSKNIMVKLDEDNNIADFTLIDFGSSLYDGKSPWNLKKRGERYLAQSVAGSSRYNDLIVDDAAAAEKIYYDCGGVCDDEFAKELHSRIGRIYYISK</sequence>